<keyword evidence="5" id="KW-0804">Transcription</keyword>
<dbReference type="InterPro" id="IPR013249">
    <property type="entry name" value="RNA_pol_sigma70_r4_t2"/>
</dbReference>
<dbReference type="InterPro" id="IPR013324">
    <property type="entry name" value="RNA_pol_sigma_r3/r4-like"/>
</dbReference>
<dbReference type="Gene3D" id="1.10.10.10">
    <property type="entry name" value="Winged helix-like DNA-binding domain superfamily/Winged helix DNA-binding domain"/>
    <property type="match status" value="1"/>
</dbReference>
<dbReference type="InterPro" id="IPR036388">
    <property type="entry name" value="WH-like_DNA-bd_sf"/>
</dbReference>
<evidence type="ECO:0000256" key="1">
    <source>
        <dbReference type="ARBA" id="ARBA00010641"/>
    </source>
</evidence>
<dbReference type="SUPFAM" id="SSF88659">
    <property type="entry name" value="Sigma3 and sigma4 domains of RNA polymerase sigma factors"/>
    <property type="match status" value="1"/>
</dbReference>
<dbReference type="InterPro" id="IPR007627">
    <property type="entry name" value="RNA_pol_sigma70_r2"/>
</dbReference>
<evidence type="ECO:0000259" key="7">
    <source>
        <dbReference type="Pfam" id="PF04542"/>
    </source>
</evidence>
<protein>
    <submittedName>
        <fullName evidence="9">Alternative RNA polymerase sigma factor SigM</fullName>
    </submittedName>
</protein>
<keyword evidence="4" id="KW-0238">DNA-binding</keyword>
<dbReference type="PANTHER" id="PTHR43133:SF8">
    <property type="entry name" value="RNA POLYMERASE SIGMA FACTOR HI_1459-RELATED"/>
    <property type="match status" value="1"/>
</dbReference>
<dbReference type="GO" id="GO:0006352">
    <property type="term" value="P:DNA-templated transcription initiation"/>
    <property type="evidence" value="ECO:0007669"/>
    <property type="project" value="InterPro"/>
</dbReference>
<accession>A0A080M4E2</accession>
<evidence type="ECO:0000313" key="9">
    <source>
        <dbReference type="EMBL" id="KFB75350.1"/>
    </source>
</evidence>
<feature type="domain" description="RNA polymerase sigma-70 region 2" evidence="7">
    <location>
        <begin position="37"/>
        <end position="99"/>
    </location>
</feature>
<dbReference type="NCBIfam" id="TIGR02943">
    <property type="entry name" value="Sig70_famx1"/>
    <property type="match status" value="1"/>
</dbReference>
<dbReference type="Gene3D" id="1.10.1740.10">
    <property type="match status" value="1"/>
</dbReference>
<keyword evidence="2" id="KW-0805">Transcription regulation</keyword>
<dbReference type="SUPFAM" id="SSF88946">
    <property type="entry name" value="Sigma2 domain of RNA polymerase sigma factors"/>
    <property type="match status" value="1"/>
</dbReference>
<gene>
    <name evidence="9" type="primary">sigM</name>
    <name evidence="9" type="ORF">AW06_003599</name>
</gene>
<comment type="caution">
    <text evidence="9">The sequence shown here is derived from an EMBL/GenBank/DDBJ whole genome shotgun (WGS) entry which is preliminary data.</text>
</comment>
<dbReference type="Pfam" id="PF04542">
    <property type="entry name" value="Sigma70_r2"/>
    <property type="match status" value="1"/>
</dbReference>
<reference evidence="9" key="1">
    <citation type="submission" date="2014-02" db="EMBL/GenBank/DDBJ databases">
        <title>Expanding our view of genomic diversity in Candidatus Accumulibacter clades.</title>
        <authorList>
            <person name="Skennerton C.T."/>
            <person name="Barr J.J."/>
            <person name="Slater F.R."/>
            <person name="Bond P.L."/>
            <person name="Tyson G.W."/>
        </authorList>
    </citation>
    <scope>NUCLEOTIDE SEQUENCE [LARGE SCALE GENOMIC DNA]</scope>
</reference>
<evidence type="ECO:0000256" key="4">
    <source>
        <dbReference type="ARBA" id="ARBA00023125"/>
    </source>
</evidence>
<dbReference type="InterPro" id="IPR014284">
    <property type="entry name" value="RNA_pol_sigma-70_dom"/>
</dbReference>
<dbReference type="EMBL" id="JDST02000092">
    <property type="protein sequence ID" value="KFB75350.1"/>
    <property type="molecule type" value="Genomic_DNA"/>
</dbReference>
<evidence type="ECO:0000256" key="2">
    <source>
        <dbReference type="ARBA" id="ARBA00023015"/>
    </source>
</evidence>
<dbReference type="InterPro" id="IPR013325">
    <property type="entry name" value="RNA_pol_sigma_r2"/>
</dbReference>
<sequence length="217" mass="24989">MIENSGSDIGQTPLPRAMSRKPTPDAEAIAAEMAGFRREMLRFAILQLRDQASAEDAVQEAMLAALQGADRFGERAKFKTWVFSILKNKIVDIIRRRVREPNYQNPEEEIDESDFDPLFSANGHWQRDARPADWGDPEKSFEDQRFWAVFDSCLNRLPAATARVFMMREMLGLETDEICEELSISSNNCWVVLHRARMGLRLCLDQKWFMTGELARE</sequence>
<dbReference type="GO" id="GO:0003677">
    <property type="term" value="F:DNA binding"/>
    <property type="evidence" value="ECO:0007669"/>
    <property type="project" value="UniProtKB-KW"/>
</dbReference>
<evidence type="ECO:0000313" key="10">
    <source>
        <dbReference type="Proteomes" id="UP000021315"/>
    </source>
</evidence>
<dbReference type="Pfam" id="PF08281">
    <property type="entry name" value="Sigma70_r4_2"/>
    <property type="match status" value="1"/>
</dbReference>
<feature type="region of interest" description="Disordered" evidence="6">
    <location>
        <begin position="1"/>
        <end position="25"/>
    </location>
</feature>
<comment type="similarity">
    <text evidence="1">Belongs to the sigma-70 factor family. ECF subfamily.</text>
</comment>
<evidence type="ECO:0000256" key="5">
    <source>
        <dbReference type="ARBA" id="ARBA00023163"/>
    </source>
</evidence>
<dbReference type="GO" id="GO:0016987">
    <property type="term" value="F:sigma factor activity"/>
    <property type="evidence" value="ECO:0007669"/>
    <property type="project" value="UniProtKB-KW"/>
</dbReference>
<evidence type="ECO:0000256" key="3">
    <source>
        <dbReference type="ARBA" id="ARBA00023082"/>
    </source>
</evidence>
<keyword evidence="3" id="KW-0731">Sigma factor</keyword>
<dbReference type="InterPro" id="IPR014289">
    <property type="entry name" value="RNA_pol_sigma-24-rel"/>
</dbReference>
<keyword evidence="10" id="KW-1185">Reference proteome</keyword>
<dbReference type="NCBIfam" id="TIGR02937">
    <property type="entry name" value="sigma70-ECF"/>
    <property type="match status" value="1"/>
</dbReference>
<dbReference type="PANTHER" id="PTHR43133">
    <property type="entry name" value="RNA POLYMERASE ECF-TYPE SIGMA FACTO"/>
    <property type="match status" value="1"/>
</dbReference>
<dbReference type="Proteomes" id="UP000021315">
    <property type="component" value="Unassembled WGS sequence"/>
</dbReference>
<dbReference type="STRING" id="1453999.AW06_003599"/>
<name>A0A080M4E2_9PROT</name>
<dbReference type="InterPro" id="IPR039425">
    <property type="entry name" value="RNA_pol_sigma-70-like"/>
</dbReference>
<dbReference type="AlphaFoldDB" id="A0A080M4E2"/>
<dbReference type="RefSeq" id="WP_337958801.1">
    <property type="nucleotide sequence ID" value="NZ_JDST02000092.1"/>
</dbReference>
<organism evidence="9 10">
    <name type="scientific">Candidatus Accumulibacter cognatus</name>
    <dbReference type="NCBI Taxonomy" id="2954383"/>
    <lineage>
        <taxon>Bacteria</taxon>
        <taxon>Pseudomonadati</taxon>
        <taxon>Pseudomonadota</taxon>
        <taxon>Betaproteobacteria</taxon>
        <taxon>Candidatus Accumulibacter</taxon>
    </lineage>
</organism>
<feature type="compositionally biased region" description="Polar residues" evidence="6">
    <location>
        <begin position="1"/>
        <end position="10"/>
    </location>
</feature>
<proteinExistence type="inferred from homology"/>
<evidence type="ECO:0000259" key="8">
    <source>
        <dbReference type="Pfam" id="PF08281"/>
    </source>
</evidence>
<evidence type="ECO:0000256" key="6">
    <source>
        <dbReference type="SAM" id="MobiDB-lite"/>
    </source>
</evidence>
<feature type="domain" description="RNA polymerase sigma factor 70 region 4 type 2" evidence="8">
    <location>
        <begin position="150"/>
        <end position="197"/>
    </location>
</feature>